<gene>
    <name evidence="2" type="ORF">DOTSEDRAFT_69136</name>
</gene>
<name>N1PVU6_DOTSN</name>
<feature type="compositionally biased region" description="Polar residues" evidence="1">
    <location>
        <begin position="798"/>
        <end position="816"/>
    </location>
</feature>
<dbReference type="Proteomes" id="UP000016933">
    <property type="component" value="Unassembled WGS sequence"/>
</dbReference>
<protein>
    <submittedName>
        <fullName evidence="2">Uncharacterized protein</fullName>
    </submittedName>
</protein>
<feature type="region of interest" description="Disordered" evidence="1">
    <location>
        <begin position="837"/>
        <end position="878"/>
    </location>
</feature>
<feature type="compositionally biased region" description="Polar residues" evidence="1">
    <location>
        <begin position="781"/>
        <end position="790"/>
    </location>
</feature>
<feature type="region of interest" description="Disordered" evidence="1">
    <location>
        <begin position="742"/>
        <end position="824"/>
    </location>
</feature>
<reference evidence="2 3" key="2">
    <citation type="journal article" date="2012" name="PLoS Pathog.">
        <title>Diverse lifestyles and strategies of plant pathogenesis encoded in the genomes of eighteen Dothideomycetes fungi.</title>
        <authorList>
            <person name="Ohm R.A."/>
            <person name="Feau N."/>
            <person name="Henrissat B."/>
            <person name="Schoch C.L."/>
            <person name="Horwitz B.A."/>
            <person name="Barry K.W."/>
            <person name="Condon B.J."/>
            <person name="Copeland A.C."/>
            <person name="Dhillon B."/>
            <person name="Glaser F."/>
            <person name="Hesse C.N."/>
            <person name="Kosti I."/>
            <person name="LaButti K."/>
            <person name="Lindquist E.A."/>
            <person name="Lucas S."/>
            <person name="Salamov A.A."/>
            <person name="Bradshaw R.E."/>
            <person name="Ciuffetti L."/>
            <person name="Hamelin R.C."/>
            <person name="Kema G.H.J."/>
            <person name="Lawrence C."/>
            <person name="Scott J.A."/>
            <person name="Spatafora J.W."/>
            <person name="Turgeon B.G."/>
            <person name="de Wit P.J.G.M."/>
            <person name="Zhong S."/>
            <person name="Goodwin S.B."/>
            <person name="Grigoriev I.V."/>
        </authorList>
    </citation>
    <scope>NUCLEOTIDE SEQUENCE [LARGE SCALE GENOMIC DNA]</scope>
    <source>
        <strain evidence="3">NZE10 / CBS 128990</strain>
    </source>
</reference>
<feature type="region of interest" description="Disordered" evidence="1">
    <location>
        <begin position="317"/>
        <end position="336"/>
    </location>
</feature>
<feature type="region of interest" description="Disordered" evidence="1">
    <location>
        <begin position="72"/>
        <end position="102"/>
    </location>
</feature>
<dbReference type="AlphaFoldDB" id="N1PVU6"/>
<dbReference type="HOGENOM" id="CLU_265785_0_0_1"/>
<feature type="region of interest" description="Disordered" evidence="1">
    <location>
        <begin position="1074"/>
        <end position="1120"/>
    </location>
</feature>
<feature type="region of interest" description="Disordered" evidence="1">
    <location>
        <begin position="394"/>
        <end position="413"/>
    </location>
</feature>
<accession>N1PVU6</accession>
<feature type="region of interest" description="Disordered" evidence="1">
    <location>
        <begin position="1204"/>
        <end position="1251"/>
    </location>
</feature>
<feature type="compositionally biased region" description="Polar residues" evidence="1">
    <location>
        <begin position="483"/>
        <end position="499"/>
    </location>
</feature>
<feature type="compositionally biased region" description="Acidic residues" evidence="1">
    <location>
        <begin position="605"/>
        <end position="628"/>
    </location>
</feature>
<sequence>MVAMKDLRLQLGTNGGRWETKVLMRCVKRITESGLIRRMTAKYHDKYGAPIRVAGTKRDCVAHAIQLLREPTEQDRTTWRASDQSIKLDANDSDADEDDSGIEDAAGEINDEAGQGAFVADADPARKDSQSAAVDEGIISDDEGRVVLEDDLDALDTSEVRIQPQWTPDLPLVNVFHRLIAEAGQQGISAMDLGTRISGPSWRRPIDQNMLLLTDVGQYSQPAHLKHLAIVRDTAVRDKFSHYRYRTRPNLDKAVAAGEVTTQPTVVGKGKQKLDDCLTALDEWGFPRVLLKDLANRDGRATLPEGRRGVQFELVDDSDHGGEHEAQDAATSTSTSALVRHPSVTTFDMDRAAATPMRHSVTSTPAMVGDTGIAFGLPDPKAQSASEIMLNVAPKPTRTPKPKPKPRDFALPSKGRYIHKRGPYRRRRPEERPAAPLVKKREIPQHEYDDFDRTAESMAERQVLAEMRASKKRSVAVVDGNDTPDTSRQAGRTSITSPRAAQHGITLADLPSERVAEVKEDILARKKPGVYINPPGARTTKIENFIQLGRPRNALIAVIKTDRLQHLDWFHAFEAPRFAPKASKRRTSRVGNFSRAAKTPRWVEDSESEEEDAEVEEEEDADEGEEEQVQSPSADAENTTLPVSPVSPVEVDDGHPVSQQEQPIGQPQVIPTDPVILATPTDEPPAKRRQLHPPGATGRARVRYSRRCNVRTSQDSAFSVFSARPGSAMDARFSSTPRVSANAVNNIPHQDPRVTRAVESSEQRQQAAARGLAAALAHNEVVSQTPQPSANDFGLDGQQENPSSVREVSAKRVTSSPFPPEELVSDDEFETVASMMDSRPQDLETPSDVYSEAESDVTDEWVPPVSQKPADREQRSARLGTSTDFTAQPVMSAPVEAIPTISPSTTGLGAAPLDSGTRTSAHVCITVVTNQKTLTSPAQATRPAEHTANSSVPITYDEPVQTATPAALVRSTADDMTPARELKMLMAKPGRKNKATHARMAELNRQIELEKAATPPCPTTATPPPRVEAASSQAYTSKGVETFDKAYVDAHPNEEFHHRGKGRWARGPRDFQIRNDRVPATSQQDAPPRSSKGDSEEMAATAASHSVRAETARSEVSASVGPTKVTADAISRPSQAVPAVVYQTFSSEYVDQHADEDFYHRGQGRWARGLPPPGSSGRTGVRGPGAQAWKMSVLGYGIAVKTKKQTPSVTTPTARMTRSAEMSDSLLAKLPLPQRRLTETRAGIESTSSQT</sequence>
<feature type="compositionally biased region" description="Basic and acidic residues" evidence="1">
    <location>
        <begin position="750"/>
        <end position="762"/>
    </location>
</feature>
<feature type="compositionally biased region" description="Polar residues" evidence="1">
    <location>
        <begin position="629"/>
        <end position="641"/>
    </location>
</feature>
<feature type="compositionally biased region" description="Basic and acidic residues" evidence="1">
    <location>
        <begin position="317"/>
        <end position="327"/>
    </location>
</feature>
<dbReference type="STRING" id="675120.N1PVU6"/>
<reference evidence="3" key="1">
    <citation type="journal article" date="2012" name="PLoS Genet.">
        <title>The genomes of the fungal plant pathogens Cladosporium fulvum and Dothistroma septosporum reveal adaptation to different hosts and lifestyles but also signatures of common ancestry.</title>
        <authorList>
            <person name="de Wit P.J.G.M."/>
            <person name="van der Burgt A."/>
            <person name="Oekmen B."/>
            <person name="Stergiopoulos I."/>
            <person name="Abd-Elsalam K.A."/>
            <person name="Aerts A.L."/>
            <person name="Bahkali A.H."/>
            <person name="Beenen H.G."/>
            <person name="Chettri P."/>
            <person name="Cox M.P."/>
            <person name="Datema E."/>
            <person name="de Vries R.P."/>
            <person name="Dhillon B."/>
            <person name="Ganley A.R."/>
            <person name="Griffiths S.A."/>
            <person name="Guo Y."/>
            <person name="Hamelin R.C."/>
            <person name="Henrissat B."/>
            <person name="Kabir M.S."/>
            <person name="Jashni M.K."/>
            <person name="Kema G."/>
            <person name="Klaubauf S."/>
            <person name="Lapidus A."/>
            <person name="Levasseur A."/>
            <person name="Lindquist E."/>
            <person name="Mehrabi R."/>
            <person name="Ohm R.A."/>
            <person name="Owen T.J."/>
            <person name="Salamov A."/>
            <person name="Schwelm A."/>
            <person name="Schijlen E."/>
            <person name="Sun H."/>
            <person name="van den Burg H.A."/>
            <person name="van Ham R.C.H.J."/>
            <person name="Zhang S."/>
            <person name="Goodwin S.B."/>
            <person name="Grigoriev I.V."/>
            <person name="Collemare J."/>
            <person name="Bradshaw R.E."/>
        </authorList>
    </citation>
    <scope>NUCLEOTIDE SEQUENCE [LARGE SCALE GENOMIC DNA]</scope>
    <source>
        <strain evidence="3">NZE10 / CBS 128990</strain>
    </source>
</reference>
<evidence type="ECO:0000313" key="3">
    <source>
        <dbReference type="Proteomes" id="UP000016933"/>
    </source>
</evidence>
<dbReference type="EMBL" id="KB446536">
    <property type="protein sequence ID" value="EME47058.1"/>
    <property type="molecule type" value="Genomic_DNA"/>
</dbReference>
<proteinExistence type="predicted"/>
<organism evidence="2 3">
    <name type="scientific">Dothistroma septosporum (strain NZE10 / CBS 128990)</name>
    <name type="common">Red band needle blight fungus</name>
    <name type="synonym">Mycosphaerella pini</name>
    <dbReference type="NCBI Taxonomy" id="675120"/>
    <lineage>
        <taxon>Eukaryota</taxon>
        <taxon>Fungi</taxon>
        <taxon>Dikarya</taxon>
        <taxon>Ascomycota</taxon>
        <taxon>Pezizomycotina</taxon>
        <taxon>Dothideomycetes</taxon>
        <taxon>Dothideomycetidae</taxon>
        <taxon>Mycosphaerellales</taxon>
        <taxon>Mycosphaerellaceae</taxon>
        <taxon>Dothistroma</taxon>
    </lineage>
</organism>
<feature type="region of interest" description="Disordered" evidence="1">
    <location>
        <begin position="472"/>
        <end position="504"/>
    </location>
</feature>
<dbReference type="OrthoDB" id="5403573at2759"/>
<feature type="non-terminal residue" evidence="2">
    <location>
        <position position="1251"/>
    </location>
</feature>
<feature type="compositionally biased region" description="Acidic residues" evidence="1">
    <location>
        <begin position="91"/>
        <end position="102"/>
    </location>
</feature>
<feature type="compositionally biased region" description="Low complexity" evidence="1">
    <location>
        <begin position="763"/>
        <end position="777"/>
    </location>
</feature>
<feature type="compositionally biased region" description="Polar residues" evidence="1">
    <location>
        <begin position="1205"/>
        <end position="1222"/>
    </location>
</feature>
<feature type="region of interest" description="Disordered" evidence="1">
    <location>
        <begin position="581"/>
        <end position="705"/>
    </location>
</feature>
<evidence type="ECO:0000313" key="2">
    <source>
        <dbReference type="EMBL" id="EME47058.1"/>
    </source>
</evidence>
<evidence type="ECO:0000256" key="1">
    <source>
        <dbReference type="SAM" id="MobiDB-lite"/>
    </source>
</evidence>
<keyword evidence="3" id="KW-1185">Reference proteome</keyword>